<dbReference type="AlphaFoldDB" id="A0AAV3NVR3"/>
<proteinExistence type="predicted"/>
<gene>
    <name evidence="1" type="ORF">LIER_04118</name>
</gene>
<keyword evidence="2" id="KW-1185">Reference proteome</keyword>
<sequence>MDMVGRGGVMEFPVREGAMSCSPPRLRLRLRLRLTESKSSPPSTVEEIQQKLRHANLHPHVIFLSPPPSPPPVIDHL</sequence>
<reference evidence="1 2" key="1">
    <citation type="submission" date="2024-01" db="EMBL/GenBank/DDBJ databases">
        <title>The complete chloroplast genome sequence of Lithospermum erythrorhizon: insights into the phylogenetic relationship among Boraginaceae species and the maternal lineages of purple gromwells.</title>
        <authorList>
            <person name="Okada T."/>
            <person name="Watanabe K."/>
        </authorList>
    </citation>
    <scope>NUCLEOTIDE SEQUENCE [LARGE SCALE GENOMIC DNA]</scope>
</reference>
<comment type="caution">
    <text evidence="1">The sequence shown here is derived from an EMBL/GenBank/DDBJ whole genome shotgun (WGS) entry which is preliminary data.</text>
</comment>
<dbReference type="Proteomes" id="UP001454036">
    <property type="component" value="Unassembled WGS sequence"/>
</dbReference>
<evidence type="ECO:0000313" key="2">
    <source>
        <dbReference type="Proteomes" id="UP001454036"/>
    </source>
</evidence>
<protein>
    <submittedName>
        <fullName evidence="1">Uncharacterized protein</fullName>
    </submittedName>
</protein>
<accession>A0AAV3NVR3</accession>
<name>A0AAV3NVR3_LITER</name>
<organism evidence="1 2">
    <name type="scientific">Lithospermum erythrorhizon</name>
    <name type="common">Purple gromwell</name>
    <name type="synonym">Lithospermum officinale var. erythrorhizon</name>
    <dbReference type="NCBI Taxonomy" id="34254"/>
    <lineage>
        <taxon>Eukaryota</taxon>
        <taxon>Viridiplantae</taxon>
        <taxon>Streptophyta</taxon>
        <taxon>Embryophyta</taxon>
        <taxon>Tracheophyta</taxon>
        <taxon>Spermatophyta</taxon>
        <taxon>Magnoliopsida</taxon>
        <taxon>eudicotyledons</taxon>
        <taxon>Gunneridae</taxon>
        <taxon>Pentapetalae</taxon>
        <taxon>asterids</taxon>
        <taxon>lamiids</taxon>
        <taxon>Boraginales</taxon>
        <taxon>Boraginaceae</taxon>
        <taxon>Boraginoideae</taxon>
        <taxon>Lithospermeae</taxon>
        <taxon>Lithospermum</taxon>
    </lineage>
</organism>
<evidence type="ECO:0000313" key="1">
    <source>
        <dbReference type="EMBL" id="GAA0143430.1"/>
    </source>
</evidence>
<dbReference type="EMBL" id="BAABME010000516">
    <property type="protein sequence ID" value="GAA0143430.1"/>
    <property type="molecule type" value="Genomic_DNA"/>
</dbReference>